<keyword evidence="2" id="KW-1185">Reference proteome</keyword>
<organism evidence="1 2">
    <name type="scientific">Aromia moschata</name>
    <dbReference type="NCBI Taxonomy" id="1265417"/>
    <lineage>
        <taxon>Eukaryota</taxon>
        <taxon>Metazoa</taxon>
        <taxon>Ecdysozoa</taxon>
        <taxon>Arthropoda</taxon>
        <taxon>Hexapoda</taxon>
        <taxon>Insecta</taxon>
        <taxon>Pterygota</taxon>
        <taxon>Neoptera</taxon>
        <taxon>Endopterygota</taxon>
        <taxon>Coleoptera</taxon>
        <taxon>Polyphaga</taxon>
        <taxon>Cucujiformia</taxon>
        <taxon>Chrysomeloidea</taxon>
        <taxon>Cerambycidae</taxon>
        <taxon>Cerambycinae</taxon>
        <taxon>Callichromatini</taxon>
        <taxon>Aromia</taxon>
    </lineage>
</organism>
<evidence type="ECO:0000313" key="1">
    <source>
        <dbReference type="EMBL" id="KAJ8953332.1"/>
    </source>
</evidence>
<comment type="caution">
    <text evidence="1">The sequence shown here is derived from an EMBL/GenBank/DDBJ whole genome shotgun (WGS) entry which is preliminary data.</text>
</comment>
<name>A0AAV8YQX4_9CUCU</name>
<accession>A0AAV8YQX4</accession>
<gene>
    <name evidence="1" type="ORF">NQ318_012127</name>
</gene>
<sequence>MSANVGLSRSTTSRILHEQQLRAYHYSPAQNLLPVRHFQHEFKINIWCGIIGDYLVGPFELPAKLNGQDYLNLLQENLVDLLEEVPLRVRANM</sequence>
<evidence type="ECO:0000313" key="2">
    <source>
        <dbReference type="Proteomes" id="UP001162162"/>
    </source>
</evidence>
<dbReference type="PANTHER" id="PTHR47326:SF1">
    <property type="entry name" value="HTH PSQ-TYPE DOMAIN-CONTAINING PROTEIN"/>
    <property type="match status" value="1"/>
</dbReference>
<dbReference type="Gene3D" id="3.30.420.10">
    <property type="entry name" value="Ribonuclease H-like superfamily/Ribonuclease H"/>
    <property type="match status" value="1"/>
</dbReference>
<dbReference type="EMBL" id="JAPWTK010000057">
    <property type="protein sequence ID" value="KAJ8953332.1"/>
    <property type="molecule type" value="Genomic_DNA"/>
</dbReference>
<dbReference type="Proteomes" id="UP001162162">
    <property type="component" value="Unassembled WGS sequence"/>
</dbReference>
<dbReference type="AlphaFoldDB" id="A0AAV8YQX4"/>
<proteinExistence type="predicted"/>
<reference evidence="1" key="1">
    <citation type="journal article" date="2023" name="Insect Mol. Biol.">
        <title>Genome sequencing provides insights into the evolution of gene families encoding plant cell wall-degrading enzymes in longhorned beetles.</title>
        <authorList>
            <person name="Shin N.R."/>
            <person name="Okamura Y."/>
            <person name="Kirsch R."/>
            <person name="Pauchet Y."/>
        </authorList>
    </citation>
    <scope>NUCLEOTIDE SEQUENCE</scope>
    <source>
        <strain evidence="1">AMC_N1</strain>
    </source>
</reference>
<evidence type="ECO:0008006" key="3">
    <source>
        <dbReference type="Google" id="ProtNLM"/>
    </source>
</evidence>
<feature type="non-terminal residue" evidence="1">
    <location>
        <position position="93"/>
    </location>
</feature>
<dbReference type="PANTHER" id="PTHR47326">
    <property type="entry name" value="TRANSPOSABLE ELEMENT TC3 TRANSPOSASE-LIKE PROTEIN"/>
    <property type="match status" value="1"/>
</dbReference>
<dbReference type="InterPro" id="IPR036397">
    <property type="entry name" value="RNaseH_sf"/>
</dbReference>
<protein>
    <recommendedName>
        <fullName evidence="3">Transposase</fullName>
    </recommendedName>
</protein>
<dbReference type="GO" id="GO:0003676">
    <property type="term" value="F:nucleic acid binding"/>
    <property type="evidence" value="ECO:0007669"/>
    <property type="project" value="InterPro"/>
</dbReference>